<evidence type="ECO:0000313" key="1">
    <source>
        <dbReference type="EMBL" id="GAG73944.1"/>
    </source>
</evidence>
<sequence length="117" mass="12852">MDLRNEDEASHSVIVISDKKGGLPFSKGILASSISVIGLDIITAHKIALEIQDYFLKNKIYSLSLGELRSLAFRFIKDKVSLEYAERYLLWQSVGKLEKPIIILIGGSTGVGKSTIA</sequence>
<dbReference type="InterPro" id="IPR027417">
    <property type="entry name" value="P-loop_NTPase"/>
</dbReference>
<accession>X0ZWR1</accession>
<reference evidence="1" key="1">
    <citation type="journal article" date="2014" name="Front. Microbiol.">
        <title>High frequency of phylogenetically diverse reductive dehalogenase-homologous genes in deep subseafloor sedimentary metagenomes.</title>
        <authorList>
            <person name="Kawai M."/>
            <person name="Futagami T."/>
            <person name="Toyoda A."/>
            <person name="Takaki Y."/>
            <person name="Nishi S."/>
            <person name="Hori S."/>
            <person name="Arai W."/>
            <person name="Tsubouchi T."/>
            <person name="Morono Y."/>
            <person name="Uchiyama I."/>
            <person name="Ito T."/>
            <person name="Fujiyama A."/>
            <person name="Inagaki F."/>
            <person name="Takami H."/>
        </authorList>
    </citation>
    <scope>NUCLEOTIDE SEQUENCE</scope>
    <source>
        <strain evidence="1">Expedition CK06-06</strain>
    </source>
</reference>
<protein>
    <submittedName>
        <fullName evidence="1">Uncharacterized protein</fullName>
    </submittedName>
</protein>
<dbReference type="SUPFAM" id="SSF52540">
    <property type="entry name" value="P-loop containing nucleoside triphosphate hydrolases"/>
    <property type="match status" value="1"/>
</dbReference>
<proteinExistence type="predicted"/>
<comment type="caution">
    <text evidence="1">The sequence shown here is derived from an EMBL/GenBank/DDBJ whole genome shotgun (WGS) entry which is preliminary data.</text>
</comment>
<gene>
    <name evidence="1" type="ORF">S01H4_06287</name>
</gene>
<dbReference type="AlphaFoldDB" id="X0ZWR1"/>
<name>X0ZWR1_9ZZZZ</name>
<dbReference type="EMBL" id="BART01001918">
    <property type="protein sequence ID" value="GAG73944.1"/>
    <property type="molecule type" value="Genomic_DNA"/>
</dbReference>
<organism evidence="1">
    <name type="scientific">marine sediment metagenome</name>
    <dbReference type="NCBI Taxonomy" id="412755"/>
    <lineage>
        <taxon>unclassified sequences</taxon>
        <taxon>metagenomes</taxon>
        <taxon>ecological metagenomes</taxon>
    </lineage>
</organism>
<feature type="non-terminal residue" evidence="1">
    <location>
        <position position="117"/>
    </location>
</feature>